<name>A0A538SUQ2_UNCEI</name>
<comment type="caution">
    <text evidence="3">The sequence shown here is derived from an EMBL/GenBank/DDBJ whole genome shotgun (WGS) entry which is preliminary data.</text>
</comment>
<dbReference type="AlphaFoldDB" id="A0A538SUQ2"/>
<dbReference type="Proteomes" id="UP000319829">
    <property type="component" value="Unassembled WGS sequence"/>
</dbReference>
<dbReference type="EMBL" id="VBOU01000042">
    <property type="protein sequence ID" value="TMQ55120.1"/>
    <property type="molecule type" value="Genomic_DNA"/>
</dbReference>
<proteinExistence type="predicted"/>
<evidence type="ECO:0000313" key="4">
    <source>
        <dbReference type="Proteomes" id="UP000319829"/>
    </source>
</evidence>
<feature type="signal peptide" evidence="2">
    <location>
        <begin position="1"/>
        <end position="27"/>
    </location>
</feature>
<organism evidence="3 4">
    <name type="scientific">Eiseniibacteriota bacterium</name>
    <dbReference type="NCBI Taxonomy" id="2212470"/>
    <lineage>
        <taxon>Bacteria</taxon>
        <taxon>Candidatus Eiseniibacteriota</taxon>
    </lineage>
</organism>
<sequence length="228" mass="24121">MNRSIATFLLGGALVVLTGCARQPADAARGPAPDRTAGAEQPAIPDTLRQPATQKQPVMRILVMPGGGFASGPAPTPEPEGPLLMSGVPTAAYASLTAARDSIGAIVSRSYSHADTAFHVSQEAVTFEYIYAKAETRALAFHLVVTDTACPFMDIQRRLTAAGWVEHYGYTADGADGSNAGFLCLNFFCLVEGTWQGEDGSDSTFVPEPGCQVVVTCVPRREDDFPPR</sequence>
<protein>
    <recommendedName>
        <fullName evidence="5">Lipoprotein</fullName>
    </recommendedName>
</protein>
<evidence type="ECO:0000256" key="1">
    <source>
        <dbReference type="SAM" id="MobiDB-lite"/>
    </source>
</evidence>
<evidence type="ECO:0000256" key="2">
    <source>
        <dbReference type="SAM" id="SignalP"/>
    </source>
</evidence>
<reference evidence="3 4" key="1">
    <citation type="journal article" date="2019" name="Nat. Microbiol.">
        <title>Mediterranean grassland soil C-N compound turnover is dependent on rainfall and depth, and is mediated by genomically divergent microorganisms.</title>
        <authorList>
            <person name="Diamond S."/>
            <person name="Andeer P.F."/>
            <person name="Li Z."/>
            <person name="Crits-Christoph A."/>
            <person name="Burstein D."/>
            <person name="Anantharaman K."/>
            <person name="Lane K.R."/>
            <person name="Thomas B.C."/>
            <person name="Pan C."/>
            <person name="Northen T.R."/>
            <person name="Banfield J.F."/>
        </authorList>
    </citation>
    <scope>NUCLEOTIDE SEQUENCE [LARGE SCALE GENOMIC DNA]</scope>
    <source>
        <strain evidence="3">WS_4</strain>
    </source>
</reference>
<evidence type="ECO:0000313" key="3">
    <source>
        <dbReference type="EMBL" id="TMQ55120.1"/>
    </source>
</evidence>
<evidence type="ECO:0008006" key="5">
    <source>
        <dbReference type="Google" id="ProtNLM"/>
    </source>
</evidence>
<feature type="region of interest" description="Disordered" evidence="1">
    <location>
        <begin position="24"/>
        <end position="55"/>
    </location>
</feature>
<feature type="compositionally biased region" description="Low complexity" evidence="1">
    <location>
        <begin position="24"/>
        <end position="39"/>
    </location>
</feature>
<gene>
    <name evidence="3" type="ORF">E6K74_04100</name>
</gene>
<dbReference type="PROSITE" id="PS51257">
    <property type="entry name" value="PROKAR_LIPOPROTEIN"/>
    <property type="match status" value="1"/>
</dbReference>
<accession>A0A538SUQ2</accession>
<keyword evidence="2" id="KW-0732">Signal</keyword>
<feature type="chain" id="PRO_5021842091" description="Lipoprotein" evidence="2">
    <location>
        <begin position="28"/>
        <end position="228"/>
    </location>
</feature>